<feature type="signal peptide" evidence="1">
    <location>
        <begin position="1"/>
        <end position="30"/>
    </location>
</feature>
<keyword evidence="3" id="KW-1185">Reference proteome</keyword>
<proteinExistence type="predicted"/>
<name>A0A6P1M265_9BACT</name>
<protein>
    <submittedName>
        <fullName evidence="2">Uncharacterized protein</fullName>
    </submittedName>
</protein>
<dbReference type="SUPFAM" id="SSF56935">
    <property type="entry name" value="Porins"/>
    <property type="match status" value="1"/>
</dbReference>
<accession>A0A6P1M265</accession>
<gene>
    <name evidence="2" type="ORF">GT409_04195</name>
</gene>
<dbReference type="KEGG" id="taer:GT409_04195"/>
<reference evidence="2 3" key="1">
    <citation type="submission" date="2020-01" db="EMBL/GenBank/DDBJ databases">
        <title>Ponticoccus aerotolerans gen. nov., sp. nov., an anaerobic bacterium and proposal of Ponticoccusceae fam. nov., Ponticoccusles ord. nov. and Ponticoccuse classis nov. in the phylum Kiritimatiellaeota.</title>
        <authorList>
            <person name="Zhou L.Y."/>
            <person name="Du Z.J."/>
        </authorList>
    </citation>
    <scope>NUCLEOTIDE SEQUENCE [LARGE SCALE GENOMIC DNA]</scope>
    <source>
        <strain evidence="2 3">S-5007</strain>
    </source>
</reference>
<feature type="chain" id="PRO_5026862854" evidence="1">
    <location>
        <begin position="31"/>
        <end position="392"/>
    </location>
</feature>
<keyword evidence="1" id="KW-0732">Signal</keyword>
<evidence type="ECO:0000313" key="2">
    <source>
        <dbReference type="EMBL" id="QHI68680.1"/>
    </source>
</evidence>
<dbReference type="EMBL" id="CP047593">
    <property type="protein sequence ID" value="QHI68680.1"/>
    <property type="molecule type" value="Genomic_DNA"/>
</dbReference>
<sequence length="392" mass="44049">MLFKQNRNTQKSTYYFIVSFLLCLSSSSFATDGLYAGPVRIGGAARVNYSYRDWDEDYKEQGEFGLDTLRINLDLKTNNLIGSLEYRYYRDKHADGHDYHMLHHGWLGWEEKDWQVQVGVHQVPFGILPWASHNYFFQMAYYVGLEDDYDFGVKYIRDSGPWNVQLAYYVEDEGSWGGDSDDSARYSIDPVDEGGAGTEEQHQGNIRVAYTVEHSETHTSEFGASLQVGGLHNENSGDDGTHYAAALHLNETCGRWNLMLEALRYEYSALSGDPGGGRTITMGSYDYSYNVAAAGNIYSAGVAYGLPVEWGPITKLTFYNDFSILQKDDDAFSDSMQNILGCSVSAGRFFTYIDIASGKNQPWLGPNWTDGLGQGGDDGWSTRFNVNIGFYF</sequence>
<dbReference type="RefSeq" id="WP_160627239.1">
    <property type="nucleotide sequence ID" value="NZ_CP047593.1"/>
</dbReference>
<dbReference type="Proteomes" id="UP000464954">
    <property type="component" value="Chromosome"/>
</dbReference>
<dbReference type="AlphaFoldDB" id="A0A6P1M265"/>
<evidence type="ECO:0000313" key="3">
    <source>
        <dbReference type="Proteomes" id="UP000464954"/>
    </source>
</evidence>
<organism evidence="2 3">
    <name type="scientific">Tichowtungia aerotolerans</name>
    <dbReference type="NCBI Taxonomy" id="2697043"/>
    <lineage>
        <taxon>Bacteria</taxon>
        <taxon>Pseudomonadati</taxon>
        <taxon>Kiritimatiellota</taxon>
        <taxon>Tichowtungiia</taxon>
        <taxon>Tichowtungiales</taxon>
        <taxon>Tichowtungiaceae</taxon>
        <taxon>Tichowtungia</taxon>
    </lineage>
</organism>
<evidence type="ECO:0000256" key="1">
    <source>
        <dbReference type="SAM" id="SignalP"/>
    </source>
</evidence>